<protein>
    <submittedName>
        <fullName evidence="2">Uncharacterized protein</fullName>
    </submittedName>
</protein>
<keyword evidence="1" id="KW-0472">Membrane</keyword>
<evidence type="ECO:0000256" key="1">
    <source>
        <dbReference type="SAM" id="Phobius"/>
    </source>
</evidence>
<name>A0A812EHE2_ACAPH</name>
<reference evidence="2" key="1">
    <citation type="submission" date="2021-01" db="EMBL/GenBank/DDBJ databases">
        <authorList>
            <person name="Li R."/>
            <person name="Bekaert M."/>
        </authorList>
    </citation>
    <scope>NUCLEOTIDE SEQUENCE</scope>
    <source>
        <strain evidence="2">Farmed</strain>
    </source>
</reference>
<feature type="transmembrane region" description="Helical" evidence="1">
    <location>
        <begin position="125"/>
        <end position="144"/>
    </location>
</feature>
<keyword evidence="1" id="KW-1133">Transmembrane helix</keyword>
<comment type="caution">
    <text evidence="2">The sequence shown here is derived from an EMBL/GenBank/DDBJ whole genome shotgun (WGS) entry which is preliminary data.</text>
</comment>
<feature type="transmembrane region" description="Helical" evidence="1">
    <location>
        <begin position="47"/>
        <end position="65"/>
    </location>
</feature>
<organism evidence="2 3">
    <name type="scientific">Acanthosepion pharaonis</name>
    <name type="common">Pharaoh cuttlefish</name>
    <name type="synonym">Sepia pharaonis</name>
    <dbReference type="NCBI Taxonomy" id="158019"/>
    <lineage>
        <taxon>Eukaryota</taxon>
        <taxon>Metazoa</taxon>
        <taxon>Spiralia</taxon>
        <taxon>Lophotrochozoa</taxon>
        <taxon>Mollusca</taxon>
        <taxon>Cephalopoda</taxon>
        <taxon>Coleoidea</taxon>
        <taxon>Decapodiformes</taxon>
        <taxon>Sepiida</taxon>
        <taxon>Sepiina</taxon>
        <taxon>Sepiidae</taxon>
        <taxon>Acanthosepion</taxon>
    </lineage>
</organism>
<evidence type="ECO:0000313" key="2">
    <source>
        <dbReference type="EMBL" id="CAE1322672.1"/>
    </source>
</evidence>
<dbReference type="EMBL" id="CAHIKZ030005335">
    <property type="protein sequence ID" value="CAE1322672.1"/>
    <property type="molecule type" value="Genomic_DNA"/>
</dbReference>
<keyword evidence="3" id="KW-1185">Reference proteome</keyword>
<dbReference type="AlphaFoldDB" id="A0A812EHE2"/>
<proteinExistence type="predicted"/>
<accession>A0A812EHE2</accession>
<dbReference type="Proteomes" id="UP000597762">
    <property type="component" value="Unassembled WGS sequence"/>
</dbReference>
<keyword evidence="1" id="KW-0812">Transmembrane</keyword>
<gene>
    <name evidence="2" type="ORF">SPHA_72602</name>
</gene>
<evidence type="ECO:0000313" key="3">
    <source>
        <dbReference type="Proteomes" id="UP000597762"/>
    </source>
</evidence>
<feature type="transmembrane region" description="Helical" evidence="1">
    <location>
        <begin position="77"/>
        <end position="105"/>
    </location>
</feature>
<feature type="transmembrane region" description="Helical" evidence="1">
    <location>
        <begin position="21"/>
        <end position="41"/>
    </location>
</feature>
<feature type="transmembrane region" description="Helical" evidence="1">
    <location>
        <begin position="151"/>
        <end position="171"/>
    </location>
</feature>
<sequence length="210" mass="25364">MSSHCKPSSLFKLNSLLVKNPFPILFFFFLFSESLFCSLLSQLNNYYYYYYYYIIFHFSLFTFFIHFSNFAQSIYRLLFSMFIFFFLLLLLLLFFFCCCFLFFFHSSLFHSLSIFLLFRTRFHPLLTSFFSFLISSHLPSYFCYFSSAISLFLHLILSLFHFLLLPFYFFLLSFFTFSPLSLPPLSLSPSLSLSLWLFITLYFLSFLSFF</sequence>
<feature type="transmembrane region" description="Helical" evidence="1">
    <location>
        <begin position="191"/>
        <end position="209"/>
    </location>
</feature>